<dbReference type="Proteomes" id="UP001215598">
    <property type="component" value="Unassembled WGS sequence"/>
</dbReference>
<evidence type="ECO:0000313" key="2">
    <source>
        <dbReference type="Proteomes" id="UP001215598"/>
    </source>
</evidence>
<evidence type="ECO:0008006" key="3">
    <source>
        <dbReference type="Google" id="ProtNLM"/>
    </source>
</evidence>
<accession>A0AAD7K979</accession>
<protein>
    <recommendedName>
        <fullName evidence="3">F-box domain-containing protein</fullName>
    </recommendedName>
</protein>
<sequence length="367" mass="41741">MPHSDLCDWAMGIPPELLAEIFLWVKDSAQDPLLECRVLGEICGRWRSIALGTPHLWTSVMLVSSTEPHVDLRHVPAILALASSSIQRSGQLPLKLSLNAMWFRNHQLRNHQRPLELLLSQSQRWEDVIVYYLHRNTMLTILATNNFTSLKTLRFSVSLLNWDQSTNIIVLPNLTFLELARAATWLLRRFSTPQLDHLQLQSALRHYDTSDIRGLVERSACPLTRLALRDIPTVQVVDDVHLIALFETLFHLVELEISYSLAERAGDLFTDALLTRLRAQKTVPCVMPKLRRISVGDLSRSSLDLLLDVLESRTSHEMGCATLQSAQLHYQTSREFSTPTMLRVRALCDSGMGVEIQMDGQWVDIHA</sequence>
<keyword evidence="2" id="KW-1185">Reference proteome</keyword>
<proteinExistence type="predicted"/>
<dbReference type="EMBL" id="JARKIB010000004">
    <property type="protein sequence ID" value="KAJ7780954.1"/>
    <property type="molecule type" value="Genomic_DNA"/>
</dbReference>
<evidence type="ECO:0000313" key="1">
    <source>
        <dbReference type="EMBL" id="KAJ7780954.1"/>
    </source>
</evidence>
<reference evidence="1" key="1">
    <citation type="submission" date="2023-03" db="EMBL/GenBank/DDBJ databases">
        <title>Massive genome expansion in bonnet fungi (Mycena s.s.) driven by repeated elements and novel gene families across ecological guilds.</title>
        <authorList>
            <consortium name="Lawrence Berkeley National Laboratory"/>
            <person name="Harder C.B."/>
            <person name="Miyauchi S."/>
            <person name="Viragh M."/>
            <person name="Kuo A."/>
            <person name="Thoen E."/>
            <person name="Andreopoulos B."/>
            <person name="Lu D."/>
            <person name="Skrede I."/>
            <person name="Drula E."/>
            <person name="Henrissat B."/>
            <person name="Morin E."/>
            <person name="Kohler A."/>
            <person name="Barry K."/>
            <person name="LaButti K."/>
            <person name="Morin E."/>
            <person name="Salamov A."/>
            <person name="Lipzen A."/>
            <person name="Mereny Z."/>
            <person name="Hegedus B."/>
            <person name="Baldrian P."/>
            <person name="Stursova M."/>
            <person name="Weitz H."/>
            <person name="Taylor A."/>
            <person name="Grigoriev I.V."/>
            <person name="Nagy L.G."/>
            <person name="Martin F."/>
            <person name="Kauserud H."/>
        </authorList>
    </citation>
    <scope>NUCLEOTIDE SEQUENCE</scope>
    <source>
        <strain evidence="1">CBHHK182m</strain>
    </source>
</reference>
<organism evidence="1 2">
    <name type="scientific">Mycena metata</name>
    <dbReference type="NCBI Taxonomy" id="1033252"/>
    <lineage>
        <taxon>Eukaryota</taxon>
        <taxon>Fungi</taxon>
        <taxon>Dikarya</taxon>
        <taxon>Basidiomycota</taxon>
        <taxon>Agaricomycotina</taxon>
        <taxon>Agaricomycetes</taxon>
        <taxon>Agaricomycetidae</taxon>
        <taxon>Agaricales</taxon>
        <taxon>Marasmiineae</taxon>
        <taxon>Mycenaceae</taxon>
        <taxon>Mycena</taxon>
    </lineage>
</organism>
<name>A0AAD7K979_9AGAR</name>
<gene>
    <name evidence="1" type="ORF">B0H16DRAFT_1710211</name>
</gene>
<dbReference type="AlphaFoldDB" id="A0AAD7K979"/>
<comment type="caution">
    <text evidence="1">The sequence shown here is derived from an EMBL/GenBank/DDBJ whole genome shotgun (WGS) entry which is preliminary data.</text>
</comment>